<dbReference type="EMBL" id="LR917708">
    <property type="protein sequence ID" value="CAD7255138.1"/>
    <property type="molecule type" value="Genomic_DNA"/>
</dbReference>
<proteinExistence type="predicted"/>
<evidence type="ECO:0000313" key="3">
    <source>
        <dbReference type="Proteomes" id="UP000677054"/>
    </source>
</evidence>
<evidence type="ECO:0000256" key="1">
    <source>
        <dbReference type="SAM" id="MobiDB-lite"/>
    </source>
</evidence>
<reference evidence="2" key="1">
    <citation type="submission" date="2020-11" db="EMBL/GenBank/DDBJ databases">
        <authorList>
            <person name="Tran Van P."/>
        </authorList>
    </citation>
    <scope>NUCLEOTIDE SEQUENCE</scope>
</reference>
<name>A0A7R9FU84_9CRUS</name>
<accession>A0A7R9FU84</accession>
<dbReference type="AlphaFoldDB" id="A0A7R9FU84"/>
<feature type="non-terminal residue" evidence="2">
    <location>
        <position position="84"/>
    </location>
</feature>
<feature type="non-terminal residue" evidence="2">
    <location>
        <position position="1"/>
    </location>
</feature>
<keyword evidence="3" id="KW-1185">Reference proteome</keyword>
<dbReference type="Gene3D" id="3.40.33.10">
    <property type="entry name" value="CAP"/>
    <property type="match status" value="1"/>
</dbReference>
<gene>
    <name evidence="2" type="ORF">DSTB1V02_LOCUS14883</name>
</gene>
<dbReference type="Proteomes" id="UP000677054">
    <property type="component" value="Unassembled WGS sequence"/>
</dbReference>
<organism evidence="2">
    <name type="scientific">Darwinula stevensoni</name>
    <dbReference type="NCBI Taxonomy" id="69355"/>
    <lineage>
        <taxon>Eukaryota</taxon>
        <taxon>Metazoa</taxon>
        <taxon>Ecdysozoa</taxon>
        <taxon>Arthropoda</taxon>
        <taxon>Crustacea</taxon>
        <taxon>Oligostraca</taxon>
        <taxon>Ostracoda</taxon>
        <taxon>Podocopa</taxon>
        <taxon>Podocopida</taxon>
        <taxon>Darwinulocopina</taxon>
        <taxon>Darwinuloidea</taxon>
        <taxon>Darwinulidae</taxon>
        <taxon>Darwinula</taxon>
    </lineage>
</organism>
<dbReference type="InterPro" id="IPR035940">
    <property type="entry name" value="CAP_sf"/>
</dbReference>
<protein>
    <submittedName>
        <fullName evidence="2">Uncharacterized protein</fullName>
    </submittedName>
</protein>
<evidence type="ECO:0000313" key="2">
    <source>
        <dbReference type="EMBL" id="CAD7255138.1"/>
    </source>
</evidence>
<dbReference type="EMBL" id="CAJPEV010018190">
    <property type="protein sequence ID" value="CAG0907632.1"/>
    <property type="molecule type" value="Genomic_DNA"/>
</dbReference>
<sequence length="84" mass="9735">QIHRSLKACFIPYGGREYGYGSYEVLALKQTPKESAVKPKPEVKTTPKEPEKKDDGLSDFERRVLQRHNYYRKKHGAPALTMDR</sequence>
<feature type="region of interest" description="Disordered" evidence="1">
    <location>
        <begin position="31"/>
        <end position="60"/>
    </location>
</feature>